<dbReference type="InterPro" id="IPR050698">
    <property type="entry name" value="MBL"/>
</dbReference>
<dbReference type="Proteomes" id="UP000806285">
    <property type="component" value="Unassembled WGS sequence"/>
</dbReference>
<name>A0ABR9RYQ3_9BURK</name>
<dbReference type="SMART" id="SM01027">
    <property type="entry name" value="Beta-Casp"/>
    <property type="match status" value="1"/>
</dbReference>
<dbReference type="SUPFAM" id="SSF56281">
    <property type="entry name" value="Metallo-hydrolase/oxidoreductase"/>
    <property type="match status" value="1"/>
</dbReference>
<feature type="domain" description="Beta-Casp" evidence="3">
    <location>
        <begin position="247"/>
        <end position="366"/>
    </location>
</feature>
<dbReference type="InterPro" id="IPR022712">
    <property type="entry name" value="Beta_Casp"/>
</dbReference>
<proteinExistence type="predicted"/>
<dbReference type="InterPro" id="IPR011108">
    <property type="entry name" value="RMMBL"/>
</dbReference>
<organism evidence="4 5">
    <name type="scientific">Ramlibacter pallidus</name>
    <dbReference type="NCBI Taxonomy" id="2780087"/>
    <lineage>
        <taxon>Bacteria</taxon>
        <taxon>Pseudomonadati</taxon>
        <taxon>Pseudomonadota</taxon>
        <taxon>Betaproteobacteria</taxon>
        <taxon>Burkholderiales</taxon>
        <taxon>Comamonadaceae</taxon>
        <taxon>Ramlibacter</taxon>
    </lineage>
</organism>
<dbReference type="RefSeq" id="WP_193674664.1">
    <property type="nucleotide sequence ID" value="NZ_JADDIV010000001.1"/>
</dbReference>
<feature type="domain" description="Metallo-beta-lactamase" evidence="2">
    <location>
        <begin position="13"/>
        <end position="236"/>
    </location>
</feature>
<comment type="caution">
    <text evidence="4">The sequence shown here is derived from an EMBL/GenBank/DDBJ whole genome shotgun (WGS) entry which is preliminary data.</text>
</comment>
<dbReference type="SMART" id="SM00849">
    <property type="entry name" value="Lactamase_B"/>
    <property type="match status" value="1"/>
</dbReference>
<keyword evidence="1" id="KW-0378">Hydrolase</keyword>
<dbReference type="PANTHER" id="PTHR11203">
    <property type="entry name" value="CLEAVAGE AND POLYADENYLATION SPECIFICITY FACTOR FAMILY MEMBER"/>
    <property type="match status" value="1"/>
</dbReference>
<dbReference type="Pfam" id="PF10996">
    <property type="entry name" value="Beta-Casp"/>
    <property type="match status" value="1"/>
</dbReference>
<gene>
    <name evidence="4" type="ORF">IM787_00435</name>
</gene>
<dbReference type="Gene3D" id="3.60.15.10">
    <property type="entry name" value="Ribonuclease Z/Hydroxyacylglutathione hydrolase-like"/>
    <property type="match status" value="1"/>
</dbReference>
<dbReference type="Pfam" id="PF00753">
    <property type="entry name" value="Lactamase_B"/>
    <property type="match status" value="1"/>
</dbReference>
<evidence type="ECO:0000259" key="3">
    <source>
        <dbReference type="SMART" id="SM01027"/>
    </source>
</evidence>
<dbReference type="InterPro" id="IPR001279">
    <property type="entry name" value="Metallo-B-lactamas"/>
</dbReference>
<dbReference type="CDD" id="cd16295">
    <property type="entry name" value="TTHA0252-CPSF-like_MBL-fold"/>
    <property type="match status" value="1"/>
</dbReference>
<protein>
    <submittedName>
        <fullName evidence="4">MBL fold metallo-hydrolase</fullName>
    </submittedName>
</protein>
<dbReference type="Pfam" id="PF07521">
    <property type="entry name" value="RMMBL"/>
    <property type="match status" value="1"/>
</dbReference>
<evidence type="ECO:0000313" key="5">
    <source>
        <dbReference type="Proteomes" id="UP000806285"/>
    </source>
</evidence>
<evidence type="ECO:0000256" key="1">
    <source>
        <dbReference type="ARBA" id="ARBA00022801"/>
    </source>
</evidence>
<dbReference type="EMBL" id="JADDIV010000001">
    <property type="protein sequence ID" value="MBE7366019.1"/>
    <property type="molecule type" value="Genomic_DNA"/>
</dbReference>
<sequence length="451" mass="49400">MRLTFMGAAGTVTGSKYLLEHGGRRVLVDCGLFQGLKQLRLRNWDRFPLDPATVDAVVLTHAHIDHSGYLPALARQGFHGPAFATEATRDLCGLLLPDAGHLQEEDAFYANRHAFSKHKPALPLYTEQDGRRALKLFKSRPYRQAFEPIPGVQMHFHPAGHILGAASVEVAWDGGTALFSGDLGRDHDLLMRPPEPPPAVDHVVMESTYGDRLHAQEDPATLLAETVDRTAARGGIVIVPAFAVGRAQALMYLIAELKRAGRIPDLPVFLNSPMAADATAIYHRHRAEHRLDAEQCHRMCHAARIVNTVEESRKLNDLRYPAIIISASGMATGGRVVHHLKAFAPDHRNTILLAGYQAAGTRGAALVAGAREIKIHGEYIPVRAEVVNLGSLSAHADRRELLAWLGRLPRPPKRVFLTHGEPVAADSLRLGVQEAHGWDCTVAEHMQAVEL</sequence>
<evidence type="ECO:0000313" key="4">
    <source>
        <dbReference type="EMBL" id="MBE7366019.1"/>
    </source>
</evidence>
<dbReference type="PANTHER" id="PTHR11203:SF37">
    <property type="entry name" value="INTEGRATOR COMPLEX SUBUNIT 11"/>
    <property type="match status" value="1"/>
</dbReference>
<keyword evidence="5" id="KW-1185">Reference proteome</keyword>
<accession>A0ABR9RYQ3</accession>
<evidence type="ECO:0000259" key="2">
    <source>
        <dbReference type="SMART" id="SM00849"/>
    </source>
</evidence>
<dbReference type="Gene3D" id="3.40.50.10890">
    <property type="match status" value="1"/>
</dbReference>
<reference evidence="4 5" key="1">
    <citation type="submission" date="2020-10" db="EMBL/GenBank/DDBJ databases">
        <title>Ramlibacter sp. HM2 16S ribosomal RNA gene Genome sequencing and assembly.</title>
        <authorList>
            <person name="Kang M."/>
        </authorList>
    </citation>
    <scope>NUCLEOTIDE SEQUENCE [LARGE SCALE GENOMIC DNA]</scope>
    <source>
        <strain evidence="4 5">HM2</strain>
    </source>
</reference>
<dbReference type="InterPro" id="IPR036866">
    <property type="entry name" value="RibonucZ/Hydroxyglut_hydro"/>
</dbReference>